<dbReference type="AlphaFoldDB" id="A0A8J8NHR3"/>
<reference evidence="1" key="1">
    <citation type="submission" date="2019-06" db="EMBL/GenBank/DDBJ databases">
        <authorList>
            <person name="Zheng W."/>
        </authorList>
    </citation>
    <scope>NUCLEOTIDE SEQUENCE</scope>
    <source>
        <strain evidence="1">QDHG01</strain>
    </source>
</reference>
<dbReference type="Proteomes" id="UP000785679">
    <property type="component" value="Unassembled WGS sequence"/>
</dbReference>
<proteinExistence type="predicted"/>
<protein>
    <submittedName>
        <fullName evidence="1">Uncharacterized protein</fullName>
    </submittedName>
</protein>
<evidence type="ECO:0000313" key="2">
    <source>
        <dbReference type="Proteomes" id="UP000785679"/>
    </source>
</evidence>
<evidence type="ECO:0000313" key="1">
    <source>
        <dbReference type="EMBL" id="TNV74715.1"/>
    </source>
</evidence>
<dbReference type="EMBL" id="RRYP01016692">
    <property type="protein sequence ID" value="TNV74715.1"/>
    <property type="molecule type" value="Genomic_DNA"/>
</dbReference>
<accession>A0A8J8NHR3</accession>
<name>A0A8J8NHR3_HALGN</name>
<organism evidence="1 2">
    <name type="scientific">Halteria grandinella</name>
    <dbReference type="NCBI Taxonomy" id="5974"/>
    <lineage>
        <taxon>Eukaryota</taxon>
        <taxon>Sar</taxon>
        <taxon>Alveolata</taxon>
        <taxon>Ciliophora</taxon>
        <taxon>Intramacronucleata</taxon>
        <taxon>Spirotrichea</taxon>
        <taxon>Stichotrichia</taxon>
        <taxon>Sporadotrichida</taxon>
        <taxon>Halteriidae</taxon>
        <taxon>Halteria</taxon>
    </lineage>
</organism>
<keyword evidence="2" id="KW-1185">Reference proteome</keyword>
<gene>
    <name evidence="1" type="ORF">FGO68_gene2436</name>
</gene>
<sequence>MYISSQMRRREDPSYFYSPNAVRCEYREQVVRREINICQLLQTDGRNKPPLFIRRNKEKFISIKFKIKSASLANKK</sequence>
<comment type="caution">
    <text evidence="1">The sequence shown here is derived from an EMBL/GenBank/DDBJ whole genome shotgun (WGS) entry which is preliminary data.</text>
</comment>